<dbReference type="GO" id="GO:0046872">
    <property type="term" value="F:metal ion binding"/>
    <property type="evidence" value="ECO:0007669"/>
    <property type="project" value="UniProtKB-KW"/>
</dbReference>
<keyword evidence="4" id="KW-0479">Metal-binding</keyword>
<dbReference type="PANTHER" id="PTHR33677:SF4">
    <property type="entry name" value="COPPER-SENSING TRANSCRIPTIONAL REPRESSOR CSOR"/>
    <property type="match status" value="1"/>
</dbReference>
<dbReference type="AlphaFoldDB" id="A0A061ABY3"/>
<proteinExistence type="predicted"/>
<dbReference type="FunCoup" id="A0A061ABY3">
    <property type="interactions" value="109"/>
</dbReference>
<evidence type="ECO:0000256" key="6">
    <source>
        <dbReference type="ARBA" id="ARBA00041544"/>
    </source>
</evidence>
<dbReference type="OrthoDB" id="9811244at2"/>
<dbReference type="EMBL" id="LK028559">
    <property type="protein sequence ID" value="CDR30919.1"/>
    <property type="molecule type" value="Genomic_DNA"/>
</dbReference>
<reference evidence="8" key="1">
    <citation type="submission" date="2014-05" db="EMBL/GenBank/DDBJ databases">
        <authorList>
            <person name="Kube M."/>
        </authorList>
    </citation>
    <scope>NUCLEOTIDE SEQUENCE [LARGE SCALE GENOMIC DNA]</scope>
</reference>
<dbReference type="InterPro" id="IPR038390">
    <property type="entry name" value="Metal_Tscrpt_repr_sf"/>
</dbReference>
<evidence type="ECO:0000313" key="8">
    <source>
        <dbReference type="Proteomes" id="UP000032434"/>
    </source>
</evidence>
<dbReference type="RefSeq" id="WP_045749399.1">
    <property type="nucleotide sequence ID" value="NZ_FUZK01000001.1"/>
</dbReference>
<dbReference type="Gene3D" id="1.20.58.1000">
    <property type="entry name" value="Metal-sensitive repressor, helix protomer"/>
    <property type="match status" value="1"/>
</dbReference>
<evidence type="ECO:0000313" key="7">
    <source>
        <dbReference type="EMBL" id="CDR30919.1"/>
    </source>
</evidence>
<comment type="subunit">
    <text evidence="2">Homodimer.</text>
</comment>
<dbReference type="STRING" id="35623.Aocu_08460"/>
<evidence type="ECO:0000256" key="4">
    <source>
        <dbReference type="ARBA" id="ARBA00022723"/>
    </source>
</evidence>
<dbReference type="HOGENOM" id="CLU_130332_2_2_14"/>
<dbReference type="GO" id="GO:0003677">
    <property type="term" value="F:DNA binding"/>
    <property type="evidence" value="ECO:0007669"/>
    <property type="project" value="InterPro"/>
</dbReference>
<evidence type="ECO:0000256" key="5">
    <source>
        <dbReference type="ARBA" id="ARBA00039938"/>
    </source>
</evidence>
<keyword evidence="8" id="KW-1185">Reference proteome</keyword>
<dbReference type="InterPro" id="IPR003735">
    <property type="entry name" value="Metal_Tscrpt_repr"/>
</dbReference>
<keyword evidence="3" id="KW-0963">Cytoplasm</keyword>
<dbReference type="KEGG" id="aoc:Aocu_08460"/>
<dbReference type="InParanoid" id="A0A061ABY3"/>
<dbReference type="Pfam" id="PF02583">
    <property type="entry name" value="Trns_repr_metal"/>
    <property type="match status" value="1"/>
</dbReference>
<gene>
    <name evidence="7" type="ORF">Aocu_08460</name>
</gene>
<evidence type="ECO:0000256" key="2">
    <source>
        <dbReference type="ARBA" id="ARBA00011738"/>
    </source>
</evidence>
<dbReference type="GO" id="GO:0005737">
    <property type="term" value="C:cytoplasm"/>
    <property type="evidence" value="ECO:0007669"/>
    <property type="project" value="UniProtKB-SubCell"/>
</dbReference>
<evidence type="ECO:0000256" key="3">
    <source>
        <dbReference type="ARBA" id="ARBA00022490"/>
    </source>
</evidence>
<sequence length="86" mass="9596">MQKHQNALKTIKVASGQIQSVAKMIEEDRYCMDISMQIQATISLLKKAQATIIGDHLNTCVVESIEQNDANLKVEEINTLIKAILK</sequence>
<dbReference type="Proteomes" id="UP000032434">
    <property type="component" value="Chromosome 1"/>
</dbReference>
<evidence type="ECO:0000256" key="1">
    <source>
        <dbReference type="ARBA" id="ARBA00004496"/>
    </source>
</evidence>
<name>A0A061ABY3_9MOLU</name>
<accession>A0A061ABY3</accession>
<dbReference type="PANTHER" id="PTHR33677">
    <property type="entry name" value="TRANSCRIPTIONAL REPRESSOR FRMR-RELATED"/>
    <property type="match status" value="1"/>
</dbReference>
<protein>
    <recommendedName>
        <fullName evidence="5">Copper-sensing transcriptional repressor CsoR</fullName>
    </recommendedName>
    <alternativeName>
        <fullName evidence="6">Copper-sensitive operon repressor</fullName>
    </alternativeName>
</protein>
<dbReference type="PATRIC" id="fig|35623.3.peg.846"/>
<organism evidence="7 8">
    <name type="scientific">Acholeplasma oculi</name>
    <dbReference type="NCBI Taxonomy" id="35623"/>
    <lineage>
        <taxon>Bacteria</taxon>
        <taxon>Bacillati</taxon>
        <taxon>Mycoplasmatota</taxon>
        <taxon>Mollicutes</taxon>
        <taxon>Acholeplasmatales</taxon>
        <taxon>Acholeplasmataceae</taxon>
        <taxon>Acholeplasma</taxon>
    </lineage>
</organism>
<comment type="subcellular location">
    <subcellularLocation>
        <location evidence="1">Cytoplasm</location>
    </subcellularLocation>
</comment>
<dbReference type="GO" id="GO:0045892">
    <property type="term" value="P:negative regulation of DNA-templated transcription"/>
    <property type="evidence" value="ECO:0007669"/>
    <property type="project" value="UniProtKB-ARBA"/>
</dbReference>